<reference evidence="1" key="2">
    <citation type="submission" date="2023-06" db="EMBL/GenBank/DDBJ databases">
        <authorList>
            <person name="Ma L."/>
            <person name="Liu K.-W."/>
            <person name="Li Z."/>
            <person name="Hsiao Y.-Y."/>
            <person name="Qi Y."/>
            <person name="Fu T."/>
            <person name="Tang G."/>
            <person name="Zhang D."/>
            <person name="Sun W.-H."/>
            <person name="Liu D.-K."/>
            <person name="Li Y."/>
            <person name="Chen G.-Z."/>
            <person name="Liu X.-D."/>
            <person name="Liao X.-Y."/>
            <person name="Jiang Y.-T."/>
            <person name="Yu X."/>
            <person name="Hao Y."/>
            <person name="Huang J."/>
            <person name="Zhao X.-W."/>
            <person name="Ke S."/>
            <person name="Chen Y.-Y."/>
            <person name="Wu W.-L."/>
            <person name="Hsu J.-L."/>
            <person name="Lin Y.-F."/>
            <person name="Huang M.-D."/>
            <person name="Li C.-Y."/>
            <person name="Huang L."/>
            <person name="Wang Z.-W."/>
            <person name="Zhao X."/>
            <person name="Zhong W.-Y."/>
            <person name="Peng D.-H."/>
            <person name="Ahmad S."/>
            <person name="Lan S."/>
            <person name="Zhang J.-S."/>
            <person name="Tsai W.-C."/>
            <person name="Van De Peer Y."/>
            <person name="Liu Z.-J."/>
        </authorList>
    </citation>
    <scope>NUCLEOTIDE SEQUENCE</scope>
    <source>
        <strain evidence="1">SCP</strain>
        <tissue evidence="1">Leaves</tissue>
    </source>
</reference>
<gene>
    <name evidence="1" type="ORF">QJS04_geneDACA018490</name>
</gene>
<name>A0AAV9B0V6_ACOGR</name>
<sequence>MIALEMDRRSDLRGKLRSWRWAKREEEVVELCDSRGGGGGVGQRKEGKGWWKRWWTAEGGKVKGYSNMRNVNNIKEKSL</sequence>
<evidence type="ECO:0000313" key="2">
    <source>
        <dbReference type="Proteomes" id="UP001179952"/>
    </source>
</evidence>
<accession>A0AAV9B0V6</accession>
<comment type="caution">
    <text evidence="1">The sequence shown here is derived from an EMBL/GenBank/DDBJ whole genome shotgun (WGS) entry which is preliminary data.</text>
</comment>
<dbReference type="EMBL" id="JAUJYN010000006">
    <property type="protein sequence ID" value="KAK1269721.1"/>
    <property type="molecule type" value="Genomic_DNA"/>
</dbReference>
<keyword evidence="2" id="KW-1185">Reference proteome</keyword>
<organism evidence="1 2">
    <name type="scientific">Acorus gramineus</name>
    <name type="common">Dwarf sweet flag</name>
    <dbReference type="NCBI Taxonomy" id="55184"/>
    <lineage>
        <taxon>Eukaryota</taxon>
        <taxon>Viridiplantae</taxon>
        <taxon>Streptophyta</taxon>
        <taxon>Embryophyta</taxon>
        <taxon>Tracheophyta</taxon>
        <taxon>Spermatophyta</taxon>
        <taxon>Magnoliopsida</taxon>
        <taxon>Liliopsida</taxon>
        <taxon>Acoraceae</taxon>
        <taxon>Acorus</taxon>
    </lineage>
</organism>
<reference evidence="1" key="1">
    <citation type="journal article" date="2023" name="Nat. Commun.">
        <title>Diploid and tetraploid genomes of Acorus and the evolution of monocots.</title>
        <authorList>
            <person name="Ma L."/>
            <person name="Liu K.W."/>
            <person name="Li Z."/>
            <person name="Hsiao Y.Y."/>
            <person name="Qi Y."/>
            <person name="Fu T."/>
            <person name="Tang G.D."/>
            <person name="Zhang D."/>
            <person name="Sun W.H."/>
            <person name="Liu D.K."/>
            <person name="Li Y."/>
            <person name="Chen G.Z."/>
            <person name="Liu X.D."/>
            <person name="Liao X.Y."/>
            <person name="Jiang Y.T."/>
            <person name="Yu X."/>
            <person name="Hao Y."/>
            <person name="Huang J."/>
            <person name="Zhao X.W."/>
            <person name="Ke S."/>
            <person name="Chen Y.Y."/>
            <person name="Wu W.L."/>
            <person name="Hsu J.L."/>
            <person name="Lin Y.F."/>
            <person name="Huang M.D."/>
            <person name="Li C.Y."/>
            <person name="Huang L."/>
            <person name="Wang Z.W."/>
            <person name="Zhao X."/>
            <person name="Zhong W.Y."/>
            <person name="Peng D.H."/>
            <person name="Ahmad S."/>
            <person name="Lan S."/>
            <person name="Zhang J.S."/>
            <person name="Tsai W.C."/>
            <person name="Van de Peer Y."/>
            <person name="Liu Z.J."/>
        </authorList>
    </citation>
    <scope>NUCLEOTIDE SEQUENCE</scope>
    <source>
        <strain evidence="1">SCP</strain>
    </source>
</reference>
<proteinExistence type="predicted"/>
<dbReference type="Proteomes" id="UP001179952">
    <property type="component" value="Unassembled WGS sequence"/>
</dbReference>
<dbReference type="AlphaFoldDB" id="A0AAV9B0V6"/>
<evidence type="ECO:0000313" key="1">
    <source>
        <dbReference type="EMBL" id="KAK1269721.1"/>
    </source>
</evidence>
<protein>
    <submittedName>
        <fullName evidence="1">Uncharacterized protein</fullName>
    </submittedName>
</protein>